<dbReference type="Pfam" id="PF00924">
    <property type="entry name" value="MS_channel_2nd"/>
    <property type="match status" value="1"/>
</dbReference>
<evidence type="ECO:0000313" key="12">
    <source>
        <dbReference type="EMBL" id="SFN70088.1"/>
    </source>
</evidence>
<gene>
    <name evidence="12" type="ORF">SAMN05421738_1225</name>
</gene>
<feature type="transmembrane region" description="Helical" evidence="10">
    <location>
        <begin position="179"/>
        <end position="196"/>
    </location>
</feature>
<dbReference type="RefSeq" id="WP_092910518.1">
    <property type="nucleotide sequence ID" value="NZ_FOUZ01000022.1"/>
</dbReference>
<dbReference type="PANTHER" id="PTHR30414:SF0">
    <property type="entry name" value="MINICONDUCTANCE MECHANOSENSITIVE CHANNEL YBDG"/>
    <property type="match status" value="1"/>
</dbReference>
<dbReference type="Gene3D" id="2.30.30.60">
    <property type="match status" value="1"/>
</dbReference>
<organism evidence="12 13">
    <name type="scientific">Algoriella xinjiangensis</name>
    <dbReference type="NCBI Taxonomy" id="684065"/>
    <lineage>
        <taxon>Bacteria</taxon>
        <taxon>Pseudomonadati</taxon>
        <taxon>Bacteroidota</taxon>
        <taxon>Flavobacteriia</taxon>
        <taxon>Flavobacteriales</taxon>
        <taxon>Weeksellaceae</taxon>
        <taxon>Algoriella</taxon>
    </lineage>
</organism>
<dbReference type="STRING" id="684065.SAMN05421738_1225"/>
<keyword evidence="3" id="KW-0997">Cell inner membrane</keyword>
<comment type="subcellular location">
    <subcellularLocation>
        <location evidence="1">Cell inner membrane</location>
        <topology evidence="1">Multi-pass membrane protein</topology>
    </subcellularLocation>
</comment>
<evidence type="ECO:0000256" key="1">
    <source>
        <dbReference type="ARBA" id="ARBA00004429"/>
    </source>
</evidence>
<evidence type="ECO:0000256" key="10">
    <source>
        <dbReference type="SAM" id="Phobius"/>
    </source>
</evidence>
<keyword evidence="13" id="KW-1185">Reference proteome</keyword>
<dbReference type="GO" id="GO:0071470">
    <property type="term" value="P:cellular response to osmotic stress"/>
    <property type="evidence" value="ECO:0007669"/>
    <property type="project" value="InterPro"/>
</dbReference>
<evidence type="ECO:0000256" key="6">
    <source>
        <dbReference type="ARBA" id="ARBA00023016"/>
    </source>
</evidence>
<dbReference type="InterPro" id="IPR023408">
    <property type="entry name" value="MscS_beta-dom_sf"/>
</dbReference>
<reference evidence="13" key="1">
    <citation type="submission" date="2016-10" db="EMBL/GenBank/DDBJ databases">
        <authorList>
            <person name="Varghese N."/>
            <person name="Submissions S."/>
        </authorList>
    </citation>
    <scope>NUCLEOTIDE SEQUENCE [LARGE SCALE GENOMIC DNA]</scope>
    <source>
        <strain evidence="13">XJ109</strain>
    </source>
</reference>
<dbReference type="OrthoDB" id="9775207at2"/>
<proteinExistence type="predicted"/>
<dbReference type="FunFam" id="2.30.30.60:FF:000002">
    <property type="entry name" value="Mechanosensitive ion channel family protein"/>
    <property type="match status" value="1"/>
</dbReference>
<protein>
    <recommendedName>
        <fullName evidence="8">Mechanosensing system component YbdG</fullName>
    </recommendedName>
    <alternativeName>
        <fullName evidence="9">Mechanosensitive channel homolog YbdG</fullName>
    </alternativeName>
</protein>
<dbReference type="Proteomes" id="UP000199149">
    <property type="component" value="Unassembled WGS sequence"/>
</dbReference>
<keyword evidence="5 10" id="KW-1133">Transmembrane helix</keyword>
<sequence length="435" mass="49713">MELLDKNIQSELYRWAMHLVSKLGLTQYSTTLLTSFLLSISLLIILYLVDFLLRKVLLLLVINLINKSKTKIDDLLIKNKVLQFLTHLVPIIIAKEAIPLIFKGFPNWINIAIQITDVALVIAVGFLFNAIVKAFRDFLRANKSFADKPIDSYLQVINILIFFICGILTFSIVTGKSPITFLVSLGAASAVLMLVFKDSILGFVASIQVSMNDMIRVGDWIEMSKYGADGTVTEINLNTVKVQNFDKTITTIPTYALISDSFRNYRGMQNAGGRRIKRSINIKISSIRFVTEEEIQELKKIRMLHDYIVDRSNEIKQYNMSNKVDPTVLANGRRMTNVGLFRQYVKTYTYNNPRIRKDMFFVVRQMQSTEHGLPIELFMFTDTTVWVEYETIMADIFDHIIAVVPLFNLEIYESPSSDDVQLVAKALRINKEAES</sequence>
<name>A0A1I5B5T9_9FLAO</name>
<dbReference type="SUPFAM" id="SSF50182">
    <property type="entry name" value="Sm-like ribonucleoproteins"/>
    <property type="match status" value="1"/>
</dbReference>
<evidence type="ECO:0000256" key="8">
    <source>
        <dbReference type="ARBA" id="ARBA00093630"/>
    </source>
</evidence>
<evidence type="ECO:0000313" key="13">
    <source>
        <dbReference type="Proteomes" id="UP000199149"/>
    </source>
</evidence>
<evidence type="ECO:0000256" key="4">
    <source>
        <dbReference type="ARBA" id="ARBA00022692"/>
    </source>
</evidence>
<keyword evidence="7 10" id="KW-0472">Membrane</keyword>
<keyword evidence="2" id="KW-1003">Cell membrane</keyword>
<dbReference type="InterPro" id="IPR006685">
    <property type="entry name" value="MscS_channel_2nd"/>
</dbReference>
<feature type="transmembrane region" description="Helical" evidence="10">
    <location>
        <begin position="108"/>
        <end position="132"/>
    </location>
</feature>
<evidence type="ECO:0000259" key="11">
    <source>
        <dbReference type="Pfam" id="PF00924"/>
    </source>
</evidence>
<keyword evidence="6" id="KW-0346">Stress response</keyword>
<evidence type="ECO:0000256" key="2">
    <source>
        <dbReference type="ARBA" id="ARBA00022475"/>
    </source>
</evidence>
<dbReference type="PANTHER" id="PTHR30414">
    <property type="entry name" value="MINICONDUCTANCE MECHANOSENSITIVE CHANNEL YBDG"/>
    <property type="match status" value="1"/>
</dbReference>
<keyword evidence="4 10" id="KW-0812">Transmembrane</keyword>
<feature type="transmembrane region" description="Helical" evidence="10">
    <location>
        <begin position="153"/>
        <end position="173"/>
    </location>
</feature>
<feature type="transmembrane region" description="Helical" evidence="10">
    <location>
        <begin position="36"/>
        <end position="61"/>
    </location>
</feature>
<evidence type="ECO:0000256" key="3">
    <source>
        <dbReference type="ARBA" id="ARBA00022519"/>
    </source>
</evidence>
<dbReference type="AlphaFoldDB" id="A0A1I5B5T9"/>
<dbReference type="InterPro" id="IPR010920">
    <property type="entry name" value="LSM_dom_sf"/>
</dbReference>
<dbReference type="EMBL" id="FOUZ01000022">
    <property type="protein sequence ID" value="SFN70088.1"/>
    <property type="molecule type" value="Genomic_DNA"/>
</dbReference>
<evidence type="ECO:0000256" key="5">
    <source>
        <dbReference type="ARBA" id="ARBA00022989"/>
    </source>
</evidence>
<dbReference type="InterPro" id="IPR030192">
    <property type="entry name" value="YbdG"/>
</dbReference>
<evidence type="ECO:0000256" key="7">
    <source>
        <dbReference type="ARBA" id="ARBA00023136"/>
    </source>
</evidence>
<dbReference type="GO" id="GO:0008381">
    <property type="term" value="F:mechanosensitive monoatomic ion channel activity"/>
    <property type="evidence" value="ECO:0007669"/>
    <property type="project" value="InterPro"/>
</dbReference>
<dbReference type="GO" id="GO:0005886">
    <property type="term" value="C:plasma membrane"/>
    <property type="evidence" value="ECO:0007669"/>
    <property type="project" value="UniProtKB-SubCell"/>
</dbReference>
<feature type="domain" description="Mechanosensitive ion channel MscS" evidence="11">
    <location>
        <begin position="198"/>
        <end position="266"/>
    </location>
</feature>
<evidence type="ECO:0000256" key="9">
    <source>
        <dbReference type="ARBA" id="ARBA00093659"/>
    </source>
</evidence>
<accession>A0A1I5B5T9</accession>